<evidence type="ECO:0000313" key="2">
    <source>
        <dbReference type="Proteomes" id="UP000217209"/>
    </source>
</evidence>
<organism evidence="1 2">
    <name type="scientific">Corynebacterium glaucum</name>
    <dbReference type="NCBI Taxonomy" id="187491"/>
    <lineage>
        <taxon>Bacteria</taxon>
        <taxon>Bacillati</taxon>
        <taxon>Actinomycetota</taxon>
        <taxon>Actinomycetes</taxon>
        <taxon>Mycobacteriales</taxon>
        <taxon>Corynebacteriaceae</taxon>
        <taxon>Corynebacterium</taxon>
    </lineage>
</organism>
<dbReference type="EMBL" id="CP019688">
    <property type="protein sequence ID" value="AQQ14602.1"/>
    <property type="molecule type" value="Genomic_DNA"/>
</dbReference>
<reference evidence="1 2" key="1">
    <citation type="submission" date="2016-12" db="EMBL/GenBank/DDBJ databases">
        <authorList>
            <person name="Song W.-J."/>
            <person name="Kurnit D.M."/>
        </authorList>
    </citation>
    <scope>NUCLEOTIDE SEQUENCE [LARGE SCALE GENOMIC DNA]</scope>
    <source>
        <strain evidence="1 2">DSM 30827</strain>
    </source>
</reference>
<dbReference type="Gene3D" id="3.10.20.30">
    <property type="match status" value="1"/>
</dbReference>
<dbReference type="RefSeq" id="WP_095659423.1">
    <property type="nucleotide sequence ID" value="NZ_CP019688.1"/>
</dbReference>
<dbReference type="PANTHER" id="PTHR34472:SF1">
    <property type="entry name" value="SULFUR CARRIER PROTEIN THIS"/>
    <property type="match status" value="1"/>
</dbReference>
<dbReference type="AlphaFoldDB" id="A0A1Q2HUU4"/>
<name>A0A1Q2HUU4_9CORY</name>
<dbReference type="SUPFAM" id="SSF54285">
    <property type="entry name" value="MoaD/ThiS"/>
    <property type="match status" value="1"/>
</dbReference>
<evidence type="ECO:0000313" key="1">
    <source>
        <dbReference type="EMBL" id="AQQ14602.1"/>
    </source>
</evidence>
<dbReference type="InterPro" id="IPR016155">
    <property type="entry name" value="Mopterin_synth/thiamin_S_b"/>
</dbReference>
<dbReference type="OrthoDB" id="163636at2"/>
<dbReference type="InterPro" id="IPR003749">
    <property type="entry name" value="ThiS/MoaD-like"/>
</dbReference>
<dbReference type="PANTHER" id="PTHR34472">
    <property type="entry name" value="SULFUR CARRIER PROTEIN THIS"/>
    <property type="match status" value="1"/>
</dbReference>
<dbReference type="Pfam" id="PF02597">
    <property type="entry name" value="ThiS"/>
    <property type="match status" value="1"/>
</dbReference>
<accession>A0A1Q2HUU4</accession>
<keyword evidence="2" id="KW-1185">Reference proteome</keyword>
<sequence length="67" mass="6955">MRITVNNEARDTQADTVEALVEETLGEVPEAGTAVAVDGEVVPRSQWASTKLVDGSTVDVLTAVQGG</sequence>
<protein>
    <submittedName>
        <fullName evidence="1">Sulfur carrier protein ThiS</fullName>
    </submittedName>
</protein>
<dbReference type="Proteomes" id="UP000217209">
    <property type="component" value="Chromosome"/>
</dbReference>
<dbReference type="NCBIfam" id="TIGR01683">
    <property type="entry name" value="thiS"/>
    <property type="match status" value="1"/>
</dbReference>
<proteinExistence type="predicted"/>
<dbReference type="InterPro" id="IPR010035">
    <property type="entry name" value="Thi_S"/>
</dbReference>
<dbReference type="InterPro" id="IPR012675">
    <property type="entry name" value="Beta-grasp_dom_sf"/>
</dbReference>
<dbReference type="CDD" id="cd00565">
    <property type="entry name" value="Ubl_ThiS"/>
    <property type="match status" value="1"/>
</dbReference>
<dbReference type="KEGG" id="cgv:CGLAU_03090"/>
<gene>
    <name evidence="1" type="primary">thiS</name>
    <name evidence="1" type="ORF">CGLAU_03090</name>
</gene>